<organism evidence="7 8">
    <name type="scientific">Ferroplasma acidiphilum</name>
    <dbReference type="NCBI Taxonomy" id="74969"/>
    <lineage>
        <taxon>Archaea</taxon>
        <taxon>Methanobacteriati</taxon>
        <taxon>Thermoplasmatota</taxon>
        <taxon>Thermoplasmata</taxon>
        <taxon>Thermoplasmatales</taxon>
        <taxon>Ferroplasmaceae</taxon>
        <taxon>Ferroplasma</taxon>
    </lineage>
</organism>
<feature type="domain" description="Major facilitator superfamily (MFS) profile" evidence="6">
    <location>
        <begin position="1"/>
        <end position="166"/>
    </location>
</feature>
<dbReference type="EMBL" id="JABGBP010000127">
    <property type="protein sequence ID" value="NOL59972.1"/>
    <property type="molecule type" value="Genomic_DNA"/>
</dbReference>
<comment type="caution">
    <text evidence="7">The sequence shown here is derived from an EMBL/GenBank/DDBJ whole genome shotgun (WGS) entry which is preliminary data.</text>
</comment>
<dbReference type="InterPro" id="IPR036259">
    <property type="entry name" value="MFS_trans_sf"/>
</dbReference>
<evidence type="ECO:0000259" key="6">
    <source>
        <dbReference type="PROSITE" id="PS50850"/>
    </source>
</evidence>
<proteinExistence type="predicted"/>
<feature type="transmembrane region" description="Helical" evidence="5">
    <location>
        <begin position="20"/>
        <end position="40"/>
    </location>
</feature>
<evidence type="ECO:0000313" key="8">
    <source>
        <dbReference type="Proteomes" id="UP000546917"/>
    </source>
</evidence>
<dbReference type="AlphaFoldDB" id="A0A7K4FLQ2"/>
<name>A0A7K4FLQ2_9ARCH</name>
<gene>
    <name evidence="7" type="ORF">HLB00_03880</name>
</gene>
<dbReference type="Pfam" id="PF00083">
    <property type="entry name" value="Sugar_tr"/>
    <property type="match status" value="1"/>
</dbReference>
<evidence type="ECO:0000256" key="1">
    <source>
        <dbReference type="ARBA" id="ARBA00004141"/>
    </source>
</evidence>
<dbReference type="Gene3D" id="1.20.1250.20">
    <property type="entry name" value="MFS general substrate transporter like domains"/>
    <property type="match status" value="1"/>
</dbReference>
<feature type="transmembrane region" description="Helical" evidence="5">
    <location>
        <begin position="75"/>
        <end position="100"/>
    </location>
</feature>
<dbReference type="InterPro" id="IPR005828">
    <property type="entry name" value="MFS_sugar_transport-like"/>
</dbReference>
<accession>A0A7K4FLQ2</accession>
<evidence type="ECO:0000256" key="5">
    <source>
        <dbReference type="SAM" id="Phobius"/>
    </source>
</evidence>
<evidence type="ECO:0000256" key="2">
    <source>
        <dbReference type="ARBA" id="ARBA00022692"/>
    </source>
</evidence>
<feature type="transmembrane region" description="Helical" evidence="5">
    <location>
        <begin position="142"/>
        <end position="162"/>
    </location>
</feature>
<dbReference type="SUPFAM" id="SSF103473">
    <property type="entry name" value="MFS general substrate transporter"/>
    <property type="match status" value="1"/>
</dbReference>
<protein>
    <submittedName>
        <fullName evidence="7">MFS transporter</fullName>
    </submittedName>
</protein>
<reference evidence="7 8" key="1">
    <citation type="submission" date="2020-05" db="EMBL/GenBank/DDBJ databases">
        <authorList>
            <person name="Zhang R."/>
        </authorList>
    </citation>
    <scope>NUCLEOTIDE SEQUENCE [LARGE SCALE GENOMIC DNA]</scope>
    <source>
        <strain evidence="7 8">DSM 28986</strain>
    </source>
</reference>
<evidence type="ECO:0000256" key="3">
    <source>
        <dbReference type="ARBA" id="ARBA00022989"/>
    </source>
</evidence>
<evidence type="ECO:0000313" key="7">
    <source>
        <dbReference type="EMBL" id="NOL59972.1"/>
    </source>
</evidence>
<keyword evidence="2 5" id="KW-0812">Transmembrane</keyword>
<dbReference type="PANTHER" id="PTHR24064">
    <property type="entry name" value="SOLUTE CARRIER FAMILY 22 MEMBER"/>
    <property type="match status" value="1"/>
</dbReference>
<keyword evidence="3 5" id="KW-1133">Transmembrane helix</keyword>
<feature type="transmembrane region" description="Helical" evidence="5">
    <location>
        <begin position="112"/>
        <end position="136"/>
    </location>
</feature>
<feature type="non-terminal residue" evidence="7">
    <location>
        <position position="1"/>
    </location>
</feature>
<dbReference type="InterPro" id="IPR020846">
    <property type="entry name" value="MFS_dom"/>
</dbReference>
<dbReference type="PROSITE" id="PS50850">
    <property type="entry name" value="MFS"/>
    <property type="match status" value="1"/>
</dbReference>
<dbReference type="GO" id="GO:0016020">
    <property type="term" value="C:membrane"/>
    <property type="evidence" value="ECO:0007669"/>
    <property type="project" value="UniProtKB-SubCell"/>
</dbReference>
<dbReference type="Proteomes" id="UP000546917">
    <property type="component" value="Unassembled WGS sequence"/>
</dbReference>
<keyword evidence="4 5" id="KW-0472">Membrane</keyword>
<dbReference type="RefSeq" id="WP_171481467.1">
    <property type="nucleotide sequence ID" value="NZ_JABGBP010000127.1"/>
</dbReference>
<feature type="transmembrane region" description="Helical" evidence="5">
    <location>
        <begin position="52"/>
        <end position="69"/>
    </location>
</feature>
<dbReference type="GO" id="GO:0022857">
    <property type="term" value="F:transmembrane transporter activity"/>
    <property type="evidence" value="ECO:0007669"/>
    <property type="project" value="InterPro"/>
</dbReference>
<sequence>IFATIITQTGLSGLIISTEYSAIVFIGFALPGYWLATFTLDKLGRKPIQMTGFVMLAVTYGILALFPVLDTPSFVVEFIAVYGISYFFMMFGPNVTTFVYPPEVFPATTRGFGTGISAAGAKTGAFIGTFVDVFIIATGLSALMTVLAVLSIAALIITILCLPEPKGRAMEEISREKEYTKTIN</sequence>
<comment type="subcellular location">
    <subcellularLocation>
        <location evidence="1">Membrane</location>
        <topology evidence="1">Multi-pass membrane protein</topology>
    </subcellularLocation>
</comment>
<evidence type="ECO:0000256" key="4">
    <source>
        <dbReference type="ARBA" id="ARBA00023136"/>
    </source>
</evidence>